<protein>
    <submittedName>
        <fullName evidence="2">Uncharacterized protein</fullName>
    </submittedName>
</protein>
<sequence>MATEIPPTRNPLTHRPPHANESHPARAAGEALQRPPLRHHHHPQLMKYGLAVQSQPMTANQQGASNQGGEGELCNAGPAALQLPIPVDLELCNPHKDAERESVSNTNAPLIFGDGLCATCIDGHPGSPANVAHSSETVEAVCSFDIDQTLKAQQHPSVASKFKENAKYAVESCRRNGLGIAINTAQYWCAQHNNGSLQGLSTNLQYLREVGFDDAVLRSRAVQFASIRKLCSFCDPREKEHAQCLRPLKRQALDAIRDFYNIRPQCVVHFDDRGGLEEAIRAGGYSFVHVGKRGFQFGISRANVQEGLDSLVSNSCTKLTQT</sequence>
<name>A0A7S0WMG3_9CHLO</name>
<gene>
    <name evidence="2" type="ORF">POBO1169_LOCUS11690</name>
</gene>
<reference evidence="2" key="1">
    <citation type="submission" date="2021-01" db="EMBL/GenBank/DDBJ databases">
        <authorList>
            <person name="Corre E."/>
            <person name="Pelletier E."/>
            <person name="Niang G."/>
            <person name="Scheremetjew M."/>
            <person name="Finn R."/>
            <person name="Kale V."/>
            <person name="Holt S."/>
            <person name="Cochrane G."/>
            <person name="Meng A."/>
            <person name="Brown T."/>
            <person name="Cohen L."/>
        </authorList>
    </citation>
    <scope>NUCLEOTIDE SEQUENCE</scope>
    <source>
        <strain evidence="2">CCMP722</strain>
    </source>
</reference>
<proteinExistence type="predicted"/>
<accession>A0A7S0WMG3</accession>
<dbReference type="EMBL" id="HBFA01022997">
    <property type="protein sequence ID" value="CAD8673244.1"/>
    <property type="molecule type" value="Transcribed_RNA"/>
</dbReference>
<evidence type="ECO:0000313" key="2">
    <source>
        <dbReference type="EMBL" id="CAD8673244.1"/>
    </source>
</evidence>
<evidence type="ECO:0000256" key="1">
    <source>
        <dbReference type="SAM" id="MobiDB-lite"/>
    </source>
</evidence>
<organism evidence="2">
    <name type="scientific">Pyramimonas obovata</name>
    <dbReference type="NCBI Taxonomy" id="1411642"/>
    <lineage>
        <taxon>Eukaryota</taxon>
        <taxon>Viridiplantae</taxon>
        <taxon>Chlorophyta</taxon>
        <taxon>Pyramimonadophyceae</taxon>
        <taxon>Pyramimonadales</taxon>
        <taxon>Pyramimonadaceae</taxon>
        <taxon>Pyramimonas</taxon>
        <taxon>Pyramimonas incertae sedis</taxon>
    </lineage>
</organism>
<dbReference type="AlphaFoldDB" id="A0A7S0WMG3"/>
<feature type="region of interest" description="Disordered" evidence="1">
    <location>
        <begin position="1"/>
        <end position="32"/>
    </location>
</feature>